<organism evidence="1">
    <name type="scientific">Picea glauca</name>
    <name type="common">White spruce</name>
    <name type="synonym">Pinus glauca</name>
    <dbReference type="NCBI Taxonomy" id="3330"/>
    <lineage>
        <taxon>Eukaryota</taxon>
        <taxon>Viridiplantae</taxon>
        <taxon>Streptophyta</taxon>
        <taxon>Embryophyta</taxon>
        <taxon>Tracheophyta</taxon>
        <taxon>Spermatophyta</taxon>
        <taxon>Pinopsida</taxon>
        <taxon>Pinidae</taxon>
        <taxon>Conifers I</taxon>
        <taxon>Pinales</taxon>
        <taxon>Pinaceae</taxon>
        <taxon>Picea</taxon>
    </lineage>
</organism>
<comment type="caution">
    <text evidence="1">The sequence shown here is derived from an EMBL/GenBank/DDBJ whole genome shotgun (WGS) entry which is preliminary data.</text>
</comment>
<dbReference type="AlphaFoldDB" id="A0A117NI35"/>
<geneLocation type="mitochondrion" evidence="1"/>
<accession>A0A117NI35</accession>
<dbReference type="EMBL" id="LKAM01000003">
    <property type="protein sequence ID" value="KUM49357.1"/>
    <property type="molecule type" value="Genomic_DNA"/>
</dbReference>
<reference evidence="1" key="1">
    <citation type="journal article" date="2015" name="Genome Biol. Evol.">
        <title>Organellar Genomes of White Spruce (Picea glauca): Assembly and Annotation.</title>
        <authorList>
            <person name="Jackman S.D."/>
            <person name="Warren R.L."/>
            <person name="Gibb E.A."/>
            <person name="Vandervalk B.P."/>
            <person name="Mohamadi H."/>
            <person name="Chu J."/>
            <person name="Raymond A."/>
            <person name="Pleasance S."/>
            <person name="Coope R."/>
            <person name="Wildung M.R."/>
            <person name="Ritland C.E."/>
            <person name="Bousquet J."/>
            <person name="Jones S.J."/>
            <person name="Bohlmann J."/>
            <person name="Birol I."/>
        </authorList>
    </citation>
    <scope>NUCLEOTIDE SEQUENCE [LARGE SCALE GENOMIC DNA]</scope>
    <source>
        <tissue evidence="1">Flushing bud</tissue>
    </source>
</reference>
<sequence>MPPNHHRAPPVLYIENSIWAKKLFFIDGPAWLFDIASETKCGWAEHCCYLLYEASYLLYFMLDR</sequence>
<keyword evidence="1" id="KW-0496">Mitochondrion</keyword>
<evidence type="ECO:0000313" key="1">
    <source>
        <dbReference type="EMBL" id="KUM49357.1"/>
    </source>
</evidence>
<name>A0A117NI35_PICGL</name>
<protein>
    <submittedName>
        <fullName evidence="1">Uncharacterized protein</fullName>
    </submittedName>
</protein>
<proteinExistence type="predicted"/>
<gene>
    <name evidence="1" type="ORF">ABT39_MTgene3906</name>
</gene>